<dbReference type="Proteomes" id="UP000837857">
    <property type="component" value="Chromosome 8"/>
</dbReference>
<evidence type="ECO:0000256" key="1">
    <source>
        <dbReference type="SAM" id="MobiDB-lite"/>
    </source>
</evidence>
<protein>
    <submittedName>
        <fullName evidence="2">Uncharacterized protein</fullName>
    </submittedName>
</protein>
<gene>
    <name evidence="2" type="ORF">IPOD504_LOCUS16681</name>
</gene>
<evidence type="ECO:0000313" key="3">
    <source>
        <dbReference type="Proteomes" id="UP000837857"/>
    </source>
</evidence>
<name>A0ABN8J761_9NEOP</name>
<evidence type="ECO:0000313" key="2">
    <source>
        <dbReference type="EMBL" id="CAH2075311.1"/>
    </source>
</evidence>
<organism evidence="2 3">
    <name type="scientific">Iphiclides podalirius</name>
    <name type="common">scarce swallowtail</name>
    <dbReference type="NCBI Taxonomy" id="110791"/>
    <lineage>
        <taxon>Eukaryota</taxon>
        <taxon>Metazoa</taxon>
        <taxon>Ecdysozoa</taxon>
        <taxon>Arthropoda</taxon>
        <taxon>Hexapoda</taxon>
        <taxon>Insecta</taxon>
        <taxon>Pterygota</taxon>
        <taxon>Neoptera</taxon>
        <taxon>Endopterygota</taxon>
        <taxon>Lepidoptera</taxon>
        <taxon>Glossata</taxon>
        <taxon>Ditrysia</taxon>
        <taxon>Papilionoidea</taxon>
        <taxon>Papilionidae</taxon>
        <taxon>Papilioninae</taxon>
        <taxon>Iphiclides</taxon>
    </lineage>
</organism>
<feature type="region of interest" description="Disordered" evidence="1">
    <location>
        <begin position="136"/>
        <end position="155"/>
    </location>
</feature>
<feature type="non-terminal residue" evidence="2">
    <location>
        <position position="1"/>
    </location>
</feature>
<accession>A0ABN8J761</accession>
<keyword evidence="3" id="KW-1185">Reference proteome</keyword>
<dbReference type="EMBL" id="OW152820">
    <property type="protein sequence ID" value="CAH2075311.1"/>
    <property type="molecule type" value="Genomic_DNA"/>
</dbReference>
<feature type="compositionally biased region" description="Low complexity" evidence="1">
    <location>
        <begin position="275"/>
        <end position="289"/>
    </location>
</feature>
<feature type="compositionally biased region" description="Polar residues" evidence="1">
    <location>
        <begin position="137"/>
        <end position="151"/>
    </location>
</feature>
<proteinExistence type="predicted"/>
<feature type="region of interest" description="Disordered" evidence="1">
    <location>
        <begin position="59"/>
        <end position="85"/>
    </location>
</feature>
<sequence length="326" mass="35556">MYQGEVFIEESKLSSFLHTAALLQVKGLTGVTHQNETFSSPRTTTKLYTQLTISSKSNFGSAQKEAKVPALKKRRSSTSDKPNDIVNIESHKKTRVLETCDLYNRNNGSHSIKVDNPVFVSENHIDNKVESKADTPIITTNGKSSSTTQGSTHEEVPVSIKTEWIDDNTSASCPTINSENDDSLPDYENSMLARSLLSGINPSKSDITTNTAKKVPPVLDLHCTRQKETNAESGCINNAFTKSPKSASTEEAIVKCGRGHAAAAYRFRAAFSRRPPSAALRRAPASARPTPLHRPPRPSSPKSLAVAGKLERPLFANQRRSRAVAL</sequence>
<reference evidence="2" key="1">
    <citation type="submission" date="2022-03" db="EMBL/GenBank/DDBJ databases">
        <authorList>
            <person name="Martin H S."/>
        </authorList>
    </citation>
    <scope>NUCLEOTIDE SEQUENCE</scope>
</reference>
<feature type="region of interest" description="Disordered" evidence="1">
    <location>
        <begin position="275"/>
        <end position="312"/>
    </location>
</feature>